<dbReference type="FunFam" id="1.50.10.10:FF:000021">
    <property type="entry name" value="N-acylglucosamine 2-epimerase"/>
    <property type="match status" value="1"/>
</dbReference>
<accession>A0A0G4K3Y5</accession>
<dbReference type="Proteomes" id="UP000043763">
    <property type="component" value="Unassembled WGS sequence"/>
</dbReference>
<dbReference type="Pfam" id="PF07221">
    <property type="entry name" value="GlcNAc_2-epim"/>
    <property type="match status" value="1"/>
</dbReference>
<dbReference type="InterPro" id="IPR012341">
    <property type="entry name" value="6hp_glycosidase-like_sf"/>
</dbReference>
<dbReference type="OrthoDB" id="5141876at2"/>
<proteinExistence type="inferred from homology"/>
<dbReference type="AlphaFoldDB" id="A0A0G4K3Y5"/>
<dbReference type="GO" id="GO:0005975">
    <property type="term" value="P:carbohydrate metabolic process"/>
    <property type="evidence" value="ECO:0007669"/>
    <property type="project" value="InterPro"/>
</dbReference>
<dbReference type="SUPFAM" id="SSF48208">
    <property type="entry name" value="Six-hairpin glycosidases"/>
    <property type="match status" value="1"/>
</dbReference>
<dbReference type="InterPro" id="IPR008928">
    <property type="entry name" value="6-hairpin_glycosidase_sf"/>
</dbReference>
<dbReference type="RefSeq" id="WP_048593265.1">
    <property type="nucleotide sequence ID" value="NZ_CVLB01000001.1"/>
</dbReference>
<dbReference type="GO" id="GO:0016853">
    <property type="term" value="F:isomerase activity"/>
    <property type="evidence" value="ECO:0007669"/>
    <property type="project" value="UniProtKB-KW"/>
</dbReference>
<keyword evidence="4" id="KW-1185">Reference proteome</keyword>
<dbReference type="InterPro" id="IPR010819">
    <property type="entry name" value="AGE/CE"/>
</dbReference>
<protein>
    <submittedName>
        <fullName evidence="3">N-acyl-D-glucosamine-2-epimerase</fullName>
    </submittedName>
</protein>
<dbReference type="Gene3D" id="1.50.10.10">
    <property type="match status" value="1"/>
</dbReference>
<evidence type="ECO:0000256" key="1">
    <source>
        <dbReference type="ARBA" id="ARBA00008558"/>
    </source>
</evidence>
<name>A0A0G4K3Y5_9SPIR</name>
<gene>
    <name evidence="3" type="ORF">BRSU_0058</name>
</gene>
<keyword evidence="2" id="KW-0413">Isomerase</keyword>
<organism evidence="3 4">
    <name type="scientific">Brachyspira suanatina</name>
    <dbReference type="NCBI Taxonomy" id="381802"/>
    <lineage>
        <taxon>Bacteria</taxon>
        <taxon>Pseudomonadati</taxon>
        <taxon>Spirochaetota</taxon>
        <taxon>Spirochaetia</taxon>
        <taxon>Brachyspirales</taxon>
        <taxon>Brachyspiraceae</taxon>
        <taxon>Brachyspira</taxon>
    </lineage>
</organism>
<evidence type="ECO:0000313" key="4">
    <source>
        <dbReference type="Proteomes" id="UP000043763"/>
    </source>
</evidence>
<evidence type="ECO:0000313" key="3">
    <source>
        <dbReference type="EMBL" id="CRF31373.1"/>
    </source>
</evidence>
<reference evidence="4" key="1">
    <citation type="submission" date="2015-04" db="EMBL/GenBank/DDBJ databases">
        <authorList>
            <person name="Mushtaq Mamoona"/>
        </authorList>
    </citation>
    <scope>NUCLEOTIDE SEQUENCE [LARGE SCALE GENOMIC DNA]</scope>
    <source>
        <strain evidence="4">AN4859/03</strain>
    </source>
</reference>
<sequence length="393" mass="46325">MSNLNEVKNEYLHMLKDNIIPFWLKNGLDKKHGGYYTALDRKGGLIETDKSVWFQGRFAWVLSTLYADFEKKQEYLDAAKSGIDFLEKYCFDKAGDGRMYFRVTEDGKPIIKRLRYYFSETFCLVAMAAYSRASGDKSYVKKAREILDNIDRYQKEGLLIPKFDAGNRPTIAFGPPMIMLATVQELRKADPENKDYYNKYIDNLLKNIQLFLYEDKKAVLEQCNPDGTLQDHFEGRLLNPGHAIESSWFILRESIERGHDETLKALGVKIFDWMWEWGWDKEYGGIIQYMDVLGKPKSEYHHDMKFWWPQTEAAIAALYCYYFTKDDKYLEKHDMVKEYTKKFIDTEYGEWYGYLHRDGRISTDLKGNMYKGPFHIPRMYMKCAEIIDAINAK</sequence>
<evidence type="ECO:0000256" key="2">
    <source>
        <dbReference type="ARBA" id="ARBA00023235"/>
    </source>
</evidence>
<dbReference type="EMBL" id="CVLB01000001">
    <property type="protein sequence ID" value="CRF31373.1"/>
    <property type="molecule type" value="Genomic_DNA"/>
</dbReference>
<dbReference type="PANTHER" id="PTHR15108">
    <property type="entry name" value="N-ACYLGLUCOSAMINE-2-EPIMERASE"/>
    <property type="match status" value="1"/>
</dbReference>
<comment type="similarity">
    <text evidence="1">Belongs to the N-acylglucosamine 2-epimerase family.</text>
</comment>